<accession>A0A133Q5W3</accession>
<comment type="caution">
    <text evidence="1">The sequence shown here is derived from an EMBL/GenBank/DDBJ whole genome shotgun (WGS) entry which is preliminary data.</text>
</comment>
<name>A0A133Q5W3_9BACT</name>
<reference evidence="2" key="1">
    <citation type="submission" date="2016-01" db="EMBL/GenBank/DDBJ databases">
        <authorList>
            <person name="Mitreva M."/>
            <person name="Pepin K.H."/>
            <person name="Mihindukulasuriya K.A."/>
            <person name="Fulton R."/>
            <person name="Fronick C."/>
            <person name="O'Laughlin M."/>
            <person name="Miner T."/>
            <person name="Herter B."/>
            <person name="Rosa B.A."/>
            <person name="Cordes M."/>
            <person name="Tomlinson C."/>
            <person name="Wollam A."/>
            <person name="Palsikar V.B."/>
            <person name="Mardis E.R."/>
            <person name="Wilson R.K."/>
        </authorList>
    </citation>
    <scope>NUCLEOTIDE SEQUENCE [LARGE SCALE GENOMIC DNA]</scope>
    <source>
        <strain evidence="2">MJR7716</strain>
    </source>
</reference>
<evidence type="ECO:0000313" key="2">
    <source>
        <dbReference type="Proteomes" id="UP000070533"/>
    </source>
</evidence>
<dbReference type="RefSeq" id="WP_060940864.1">
    <property type="nucleotide sequence ID" value="NZ_JABUXP010000030.1"/>
</dbReference>
<protein>
    <submittedName>
        <fullName evidence="1">Uncharacterized protein</fullName>
    </submittedName>
</protein>
<dbReference type="OrthoDB" id="1074171at2"/>
<dbReference type="STRING" id="28128.HMPREF3226_01666"/>
<keyword evidence="2" id="KW-1185">Reference proteome</keyword>
<gene>
    <name evidence="1" type="ORF">HMPREF3226_01666</name>
</gene>
<dbReference type="Proteomes" id="UP000070533">
    <property type="component" value="Unassembled WGS sequence"/>
</dbReference>
<evidence type="ECO:0000313" key="1">
    <source>
        <dbReference type="EMBL" id="KXA38255.1"/>
    </source>
</evidence>
<dbReference type="AlphaFoldDB" id="A0A133Q5W3"/>
<dbReference type="PATRIC" id="fig|28128.5.peg.1710"/>
<dbReference type="EMBL" id="LRQG01000121">
    <property type="protein sequence ID" value="KXA38255.1"/>
    <property type="molecule type" value="Genomic_DNA"/>
</dbReference>
<organism evidence="1 2">
    <name type="scientific">Prevotella corporis</name>
    <dbReference type="NCBI Taxonomy" id="28128"/>
    <lineage>
        <taxon>Bacteria</taxon>
        <taxon>Pseudomonadati</taxon>
        <taxon>Bacteroidota</taxon>
        <taxon>Bacteroidia</taxon>
        <taxon>Bacteroidales</taxon>
        <taxon>Prevotellaceae</taxon>
        <taxon>Prevotella</taxon>
    </lineage>
</organism>
<proteinExistence type="predicted"/>
<sequence>MRNSTKISVLIALCILLESFSIEKSSPNETFLYCELDIRDKSSYPITMRAITENLNWDTINFNNTASFLSSFYSQGHFVPNFLIYDKVLVRMSKVNNDSLLVRYLGQGQRLMNNLYSNSRLIDFKLCDGKSVSMRVTQITGKFSICKKEDIVLQTVSDEIPITEIKEIVDIYIPIEIFNYRKPPKKKCRVRTFFGGGVRSDSQLLEKNKGHQVKQNGKK</sequence>